<evidence type="ECO:0000313" key="2">
    <source>
        <dbReference type="EMBL" id="KAK3281028.1"/>
    </source>
</evidence>
<reference evidence="2 3" key="1">
    <citation type="journal article" date="2015" name="Genome Biol. Evol.">
        <title>Comparative Genomics of a Bacterivorous Green Alga Reveals Evolutionary Causalities and Consequences of Phago-Mixotrophic Mode of Nutrition.</title>
        <authorList>
            <person name="Burns J.A."/>
            <person name="Paasch A."/>
            <person name="Narechania A."/>
            <person name="Kim E."/>
        </authorList>
    </citation>
    <scope>NUCLEOTIDE SEQUENCE [LARGE SCALE GENOMIC DNA]</scope>
    <source>
        <strain evidence="2 3">PLY_AMNH</strain>
    </source>
</reference>
<comment type="caution">
    <text evidence="2">The sequence shown here is derived from an EMBL/GenBank/DDBJ whole genome shotgun (WGS) entry which is preliminary data.</text>
</comment>
<evidence type="ECO:0000256" key="1">
    <source>
        <dbReference type="SAM" id="MobiDB-lite"/>
    </source>
</evidence>
<dbReference type="Proteomes" id="UP001190700">
    <property type="component" value="Unassembled WGS sequence"/>
</dbReference>
<proteinExistence type="predicted"/>
<gene>
    <name evidence="2" type="ORF">CYMTET_11160</name>
</gene>
<name>A0AAE0LDA0_9CHLO</name>
<dbReference type="InterPro" id="IPR036423">
    <property type="entry name" value="SOD-like_Cu/Zn_dom_sf"/>
</dbReference>
<dbReference type="GO" id="GO:0006801">
    <property type="term" value="P:superoxide metabolic process"/>
    <property type="evidence" value="ECO:0007669"/>
    <property type="project" value="InterPro"/>
</dbReference>
<dbReference type="SUPFAM" id="SSF49329">
    <property type="entry name" value="Cu,Zn superoxide dismutase-like"/>
    <property type="match status" value="2"/>
</dbReference>
<sequence>MLRGGFGWCGLITIAVVRREEADDTNYDQESQYTRDNSETLPGGASIKCDYKSDKRRSLTTSLDTYPGYSGNLSARMSGTIEVTPSGLCENDLRVMYNLKGAQPGQLQSGMSAYPGYNGAFTNISGTVIVMRSRGEAGLEVEYNLSGTQSGVLSTGELMEYPGYTGTLRITGTVSVTQKNTTALTVTYDIAGARPNETAGLHVHEGLSCDDARGHYFTGETDAWNAAMYTADALGVARGSFDIDSGFPYSENMGHAFVVHDSSSVRAACGILAEQSWGMHIHEGMTCDEAGGHFWTPMSETDPWNNVTYTPDGEGNTIGKFVIESGYPYAENIGHAFVVHGSEGRIGCGVLEVLSYGMHIHTGTTCSDAEQVGGHYFNTSLDPWIPDCMYTPDGEGNAEGECGPISTGYDIEMNAGHAFVVHAAGGTRIGCGVLH</sequence>
<dbReference type="EMBL" id="LGRX02004083">
    <property type="protein sequence ID" value="KAK3281028.1"/>
    <property type="molecule type" value="Genomic_DNA"/>
</dbReference>
<dbReference type="AlphaFoldDB" id="A0AAE0LDA0"/>
<protein>
    <submittedName>
        <fullName evidence="2">Uncharacterized protein</fullName>
    </submittedName>
</protein>
<evidence type="ECO:0000313" key="3">
    <source>
        <dbReference type="Proteomes" id="UP001190700"/>
    </source>
</evidence>
<keyword evidence="3" id="KW-1185">Reference proteome</keyword>
<feature type="region of interest" description="Disordered" evidence="1">
    <location>
        <begin position="23"/>
        <end position="47"/>
    </location>
</feature>
<organism evidence="2 3">
    <name type="scientific">Cymbomonas tetramitiformis</name>
    <dbReference type="NCBI Taxonomy" id="36881"/>
    <lineage>
        <taxon>Eukaryota</taxon>
        <taxon>Viridiplantae</taxon>
        <taxon>Chlorophyta</taxon>
        <taxon>Pyramimonadophyceae</taxon>
        <taxon>Pyramimonadales</taxon>
        <taxon>Pyramimonadaceae</taxon>
        <taxon>Cymbomonas</taxon>
    </lineage>
</organism>
<dbReference type="GO" id="GO:0046872">
    <property type="term" value="F:metal ion binding"/>
    <property type="evidence" value="ECO:0007669"/>
    <property type="project" value="InterPro"/>
</dbReference>
<dbReference type="Gene3D" id="2.60.40.200">
    <property type="entry name" value="Superoxide dismutase, copper/zinc binding domain"/>
    <property type="match status" value="1"/>
</dbReference>
<accession>A0AAE0LDA0</accession>